<proteinExistence type="predicted"/>
<sequence>MQSGKANGADNPFETRLKRLLCCPLDRRNGIKPEMSGRRPGGRTRRLGSPFSAPLPFVPLFFCYGHTLFDRSR</sequence>
<name>A0A835VJQ6_VANPL</name>
<dbReference type="AlphaFoldDB" id="A0A835VJQ6"/>
<accession>A0A835VJQ6</accession>
<keyword evidence="2" id="KW-1185">Reference proteome</keyword>
<organism evidence="1 2">
    <name type="scientific">Vanilla planifolia</name>
    <name type="common">Vanilla</name>
    <dbReference type="NCBI Taxonomy" id="51239"/>
    <lineage>
        <taxon>Eukaryota</taxon>
        <taxon>Viridiplantae</taxon>
        <taxon>Streptophyta</taxon>
        <taxon>Embryophyta</taxon>
        <taxon>Tracheophyta</taxon>
        <taxon>Spermatophyta</taxon>
        <taxon>Magnoliopsida</taxon>
        <taxon>Liliopsida</taxon>
        <taxon>Asparagales</taxon>
        <taxon>Orchidaceae</taxon>
        <taxon>Vanilloideae</taxon>
        <taxon>Vanilleae</taxon>
        <taxon>Vanilla</taxon>
    </lineage>
</organism>
<evidence type="ECO:0000313" key="1">
    <source>
        <dbReference type="EMBL" id="KAG0499570.1"/>
    </source>
</evidence>
<dbReference type="EMBL" id="JADCNL010000001">
    <property type="protein sequence ID" value="KAG0499570.1"/>
    <property type="molecule type" value="Genomic_DNA"/>
</dbReference>
<reference evidence="1 2" key="1">
    <citation type="journal article" date="2020" name="Nat. Food">
        <title>A phased Vanilla planifolia genome enables genetic improvement of flavour and production.</title>
        <authorList>
            <person name="Hasing T."/>
            <person name="Tang H."/>
            <person name="Brym M."/>
            <person name="Khazi F."/>
            <person name="Huang T."/>
            <person name="Chambers A.H."/>
        </authorList>
    </citation>
    <scope>NUCLEOTIDE SEQUENCE [LARGE SCALE GENOMIC DNA]</scope>
    <source>
        <tissue evidence="1">Leaf</tissue>
    </source>
</reference>
<dbReference type="Proteomes" id="UP000636800">
    <property type="component" value="Chromosome 1"/>
</dbReference>
<gene>
    <name evidence="1" type="ORF">HPP92_004261</name>
</gene>
<protein>
    <submittedName>
        <fullName evidence="1">Uncharacterized protein</fullName>
    </submittedName>
</protein>
<evidence type="ECO:0000313" key="2">
    <source>
        <dbReference type="Proteomes" id="UP000636800"/>
    </source>
</evidence>
<comment type="caution">
    <text evidence="1">The sequence shown here is derived from an EMBL/GenBank/DDBJ whole genome shotgun (WGS) entry which is preliminary data.</text>
</comment>